<evidence type="ECO:0008006" key="3">
    <source>
        <dbReference type="Google" id="ProtNLM"/>
    </source>
</evidence>
<organism evidence="1 2">
    <name type="scientific">Devosia nitrariae</name>
    <dbReference type="NCBI Taxonomy" id="2071872"/>
    <lineage>
        <taxon>Bacteria</taxon>
        <taxon>Pseudomonadati</taxon>
        <taxon>Pseudomonadota</taxon>
        <taxon>Alphaproteobacteria</taxon>
        <taxon>Hyphomicrobiales</taxon>
        <taxon>Devosiaceae</taxon>
        <taxon>Devosia</taxon>
    </lineage>
</organism>
<proteinExistence type="predicted"/>
<name>A0ABQ5WE99_9HYPH</name>
<dbReference type="Proteomes" id="UP001156691">
    <property type="component" value="Unassembled WGS sequence"/>
</dbReference>
<evidence type="ECO:0000313" key="2">
    <source>
        <dbReference type="Proteomes" id="UP001156691"/>
    </source>
</evidence>
<reference evidence="2" key="1">
    <citation type="journal article" date="2019" name="Int. J. Syst. Evol. Microbiol.">
        <title>The Global Catalogue of Microorganisms (GCM) 10K type strain sequencing project: providing services to taxonomists for standard genome sequencing and annotation.</title>
        <authorList>
            <consortium name="The Broad Institute Genomics Platform"/>
            <consortium name="The Broad Institute Genome Sequencing Center for Infectious Disease"/>
            <person name="Wu L."/>
            <person name="Ma J."/>
        </authorList>
    </citation>
    <scope>NUCLEOTIDE SEQUENCE [LARGE SCALE GENOMIC DNA]</scope>
    <source>
        <strain evidence="2">NBRC 112416</strain>
    </source>
</reference>
<sequence length="84" mass="9746">MEKPIAYTEHAKVAMSERGLDPEWVEASVRNPQWVEADPDDPEVVRHFRSVPEHGGRYLRVALVETVAEFRILSAFFDRRARPK</sequence>
<dbReference type="RefSeq" id="WP_284343556.1">
    <property type="nucleotide sequence ID" value="NZ_BSNS01000034.1"/>
</dbReference>
<keyword evidence="2" id="KW-1185">Reference proteome</keyword>
<protein>
    <recommendedName>
        <fullName evidence="3">DUF4258 domain-containing protein</fullName>
    </recommendedName>
</protein>
<gene>
    <name evidence="1" type="ORF">GCM10010862_54210</name>
</gene>
<dbReference type="Pfam" id="PF14076">
    <property type="entry name" value="DUF4258"/>
    <property type="match status" value="1"/>
</dbReference>
<accession>A0ABQ5WE99</accession>
<evidence type="ECO:0000313" key="1">
    <source>
        <dbReference type="EMBL" id="GLQ58162.1"/>
    </source>
</evidence>
<dbReference type="InterPro" id="IPR025354">
    <property type="entry name" value="DUF4258"/>
</dbReference>
<comment type="caution">
    <text evidence="1">The sequence shown here is derived from an EMBL/GenBank/DDBJ whole genome shotgun (WGS) entry which is preliminary data.</text>
</comment>
<dbReference type="EMBL" id="BSNS01000034">
    <property type="protein sequence ID" value="GLQ58162.1"/>
    <property type="molecule type" value="Genomic_DNA"/>
</dbReference>